<gene>
    <name evidence="1" type="ORF">C3942_18545</name>
</gene>
<proteinExistence type="predicted"/>
<evidence type="ECO:0000313" key="2">
    <source>
        <dbReference type="Proteomes" id="UP000238220"/>
    </source>
</evidence>
<reference evidence="1 2" key="1">
    <citation type="submission" date="2018-02" db="EMBL/GenBank/DDBJ databases">
        <title>Genome sequencing of Solimonas sp. HR-BB.</title>
        <authorList>
            <person name="Lee Y."/>
            <person name="Jeon C.O."/>
        </authorList>
    </citation>
    <scope>NUCLEOTIDE SEQUENCE [LARGE SCALE GENOMIC DNA]</scope>
    <source>
        <strain evidence="1 2">HR-BB</strain>
    </source>
</reference>
<dbReference type="Gene3D" id="3.60.160.10">
    <property type="entry name" value="Mitochondrial biogenesis AIM24"/>
    <property type="match status" value="1"/>
</dbReference>
<organism evidence="1 2">
    <name type="scientific">Solimonas fluminis</name>
    <dbReference type="NCBI Taxonomy" id="2086571"/>
    <lineage>
        <taxon>Bacteria</taxon>
        <taxon>Pseudomonadati</taxon>
        <taxon>Pseudomonadota</taxon>
        <taxon>Gammaproteobacteria</taxon>
        <taxon>Nevskiales</taxon>
        <taxon>Nevskiaceae</taxon>
        <taxon>Solimonas</taxon>
    </lineage>
</organism>
<dbReference type="OrthoDB" id="9779518at2"/>
<dbReference type="AlphaFoldDB" id="A0A2S5TBH5"/>
<dbReference type="InterPro" id="IPR002838">
    <property type="entry name" value="AIM24"/>
</dbReference>
<sequence length="222" mass="24076">MKTRIEGRPAFAYLQLTLEPGESIVAESDAMASMSAELDLRTRLNGGFWRGLARKYLGGESLFINRFSNATQQPRTLTLVQPTPGDILCRELAAGETYYLQPGAFLAADESVTLGLKWAGLVSWIAREGLFKMAVTGPGRVWYGAYGALLERALDGETIVDTSHLVAYEPGVQLRLQLAGGIFSSIFGGEGLVTRLSGKGKYVIQTRSLSGLSGWINPKLWG</sequence>
<dbReference type="Proteomes" id="UP000238220">
    <property type="component" value="Unassembled WGS sequence"/>
</dbReference>
<name>A0A2S5TBH5_9GAMM</name>
<keyword evidence="2" id="KW-1185">Reference proteome</keyword>
<dbReference type="InterPro" id="IPR016031">
    <property type="entry name" value="Trp_RNA-bd_attenuator-like_dom"/>
</dbReference>
<evidence type="ECO:0000313" key="1">
    <source>
        <dbReference type="EMBL" id="PPE72315.1"/>
    </source>
</evidence>
<dbReference type="PANTHER" id="PTHR43657:SF1">
    <property type="entry name" value="ALTERED INHERITANCE OF MITOCHONDRIA PROTEIN 24, MITOCHONDRIAL"/>
    <property type="match status" value="1"/>
</dbReference>
<dbReference type="PANTHER" id="PTHR43657">
    <property type="entry name" value="TRYPTOPHAN RNA-BINDING ATTENUATOR PROTEIN-LIKE PROTEIN"/>
    <property type="match status" value="1"/>
</dbReference>
<protein>
    <submittedName>
        <fullName evidence="1">TIGR00266 family protein</fullName>
    </submittedName>
</protein>
<dbReference type="InterPro" id="IPR036983">
    <property type="entry name" value="AIM24_sf"/>
</dbReference>
<dbReference type="SUPFAM" id="SSF51219">
    <property type="entry name" value="TRAP-like"/>
    <property type="match status" value="1"/>
</dbReference>
<dbReference type="RefSeq" id="WP_104231864.1">
    <property type="nucleotide sequence ID" value="NZ_PSNW01000013.1"/>
</dbReference>
<accession>A0A2S5TBH5</accession>
<dbReference type="NCBIfam" id="TIGR00266">
    <property type="entry name" value="TIGR00266 family protein"/>
    <property type="match status" value="1"/>
</dbReference>
<dbReference type="Pfam" id="PF01987">
    <property type="entry name" value="AIM24"/>
    <property type="match status" value="1"/>
</dbReference>
<comment type="caution">
    <text evidence="1">The sequence shown here is derived from an EMBL/GenBank/DDBJ whole genome shotgun (WGS) entry which is preliminary data.</text>
</comment>
<dbReference type="EMBL" id="PSNW01000013">
    <property type="protein sequence ID" value="PPE72315.1"/>
    <property type="molecule type" value="Genomic_DNA"/>
</dbReference>